<keyword evidence="3" id="KW-1185">Reference proteome</keyword>
<dbReference type="OrthoDB" id="343114at2759"/>
<protein>
    <submittedName>
        <fullName evidence="2">Uncharacterized protein</fullName>
    </submittedName>
</protein>
<gene>
    <name evidence="2" type="ORF">P691DRAFT_767774</name>
</gene>
<evidence type="ECO:0000313" key="2">
    <source>
        <dbReference type="EMBL" id="KAF9440429.1"/>
    </source>
</evidence>
<evidence type="ECO:0000256" key="1">
    <source>
        <dbReference type="SAM" id="MobiDB-lite"/>
    </source>
</evidence>
<evidence type="ECO:0000313" key="3">
    <source>
        <dbReference type="Proteomes" id="UP000807342"/>
    </source>
</evidence>
<comment type="caution">
    <text evidence="2">The sequence shown here is derived from an EMBL/GenBank/DDBJ whole genome shotgun (WGS) entry which is preliminary data.</text>
</comment>
<proteinExistence type="predicted"/>
<dbReference type="Proteomes" id="UP000807342">
    <property type="component" value="Unassembled WGS sequence"/>
</dbReference>
<accession>A0A9P5WYT5</accession>
<reference evidence="2" key="1">
    <citation type="submission" date="2020-11" db="EMBL/GenBank/DDBJ databases">
        <authorList>
            <consortium name="DOE Joint Genome Institute"/>
            <person name="Ahrendt S."/>
            <person name="Riley R."/>
            <person name="Andreopoulos W."/>
            <person name="Labutti K."/>
            <person name="Pangilinan J."/>
            <person name="Ruiz-Duenas F.J."/>
            <person name="Barrasa J.M."/>
            <person name="Sanchez-Garcia M."/>
            <person name="Camarero S."/>
            <person name="Miyauchi S."/>
            <person name="Serrano A."/>
            <person name="Linde D."/>
            <person name="Babiker R."/>
            <person name="Drula E."/>
            <person name="Ayuso-Fernandez I."/>
            <person name="Pacheco R."/>
            <person name="Padilla G."/>
            <person name="Ferreira P."/>
            <person name="Barriuso J."/>
            <person name="Kellner H."/>
            <person name="Castanera R."/>
            <person name="Alfaro M."/>
            <person name="Ramirez L."/>
            <person name="Pisabarro A.G."/>
            <person name="Kuo A."/>
            <person name="Tritt A."/>
            <person name="Lipzen A."/>
            <person name="He G."/>
            <person name="Yan M."/>
            <person name="Ng V."/>
            <person name="Cullen D."/>
            <person name="Martin F."/>
            <person name="Rosso M.-N."/>
            <person name="Henrissat B."/>
            <person name="Hibbett D."/>
            <person name="Martinez A.T."/>
            <person name="Grigoriev I.V."/>
        </authorList>
    </citation>
    <scope>NUCLEOTIDE SEQUENCE</scope>
    <source>
        <strain evidence="2">MF-IS2</strain>
    </source>
</reference>
<feature type="compositionally biased region" description="Low complexity" evidence="1">
    <location>
        <begin position="225"/>
        <end position="243"/>
    </location>
</feature>
<sequence>MPGPMPSTSMPTSVLSAAQLVFHPNVTMQHFLATMNQNHCIASQFLTEELEQLYPKEGVHFQIFADLTKMGFTPVKPNLNPSAPIEVDNNNEDISDFDELSPAEELTNAIAAFRQWFKNNNIADNVCPSLIENTRHLAMMFSLIPVPHHCPIPPPCTHPHQDDTLPCCHLHANDVPPPPPCSHSHHNDEDIPMEPTTPACAFSEAASQTPAPSHEATMPPPPPAAVATSPAAVASSPSASPCG</sequence>
<dbReference type="EMBL" id="MU152530">
    <property type="protein sequence ID" value="KAF9440429.1"/>
    <property type="molecule type" value="Genomic_DNA"/>
</dbReference>
<name>A0A9P5WYT5_9AGAR</name>
<feature type="region of interest" description="Disordered" evidence="1">
    <location>
        <begin position="200"/>
        <end position="243"/>
    </location>
</feature>
<dbReference type="AlphaFoldDB" id="A0A9P5WYT5"/>
<organism evidence="2 3">
    <name type="scientific">Macrolepiota fuliginosa MF-IS2</name>
    <dbReference type="NCBI Taxonomy" id="1400762"/>
    <lineage>
        <taxon>Eukaryota</taxon>
        <taxon>Fungi</taxon>
        <taxon>Dikarya</taxon>
        <taxon>Basidiomycota</taxon>
        <taxon>Agaricomycotina</taxon>
        <taxon>Agaricomycetes</taxon>
        <taxon>Agaricomycetidae</taxon>
        <taxon>Agaricales</taxon>
        <taxon>Agaricineae</taxon>
        <taxon>Agaricaceae</taxon>
        <taxon>Macrolepiota</taxon>
    </lineage>
</organism>